<evidence type="ECO:0000256" key="2">
    <source>
        <dbReference type="ARBA" id="ARBA00022448"/>
    </source>
</evidence>
<feature type="domain" description="Major facilitator superfamily (MFS) profile" evidence="8">
    <location>
        <begin position="61"/>
        <end position="472"/>
    </location>
</feature>
<dbReference type="AlphaFoldDB" id="A0AAI8YSK0"/>
<organism evidence="9 10">
    <name type="scientific">Lecanosticta acicola</name>
    <dbReference type="NCBI Taxonomy" id="111012"/>
    <lineage>
        <taxon>Eukaryota</taxon>
        <taxon>Fungi</taxon>
        <taxon>Dikarya</taxon>
        <taxon>Ascomycota</taxon>
        <taxon>Pezizomycotina</taxon>
        <taxon>Dothideomycetes</taxon>
        <taxon>Dothideomycetidae</taxon>
        <taxon>Mycosphaerellales</taxon>
        <taxon>Mycosphaerellaceae</taxon>
        <taxon>Lecanosticta</taxon>
    </lineage>
</organism>
<dbReference type="PROSITE" id="PS50850">
    <property type="entry name" value="MFS"/>
    <property type="match status" value="1"/>
</dbReference>
<dbReference type="Pfam" id="PF07690">
    <property type="entry name" value="MFS_1"/>
    <property type="match status" value="1"/>
</dbReference>
<dbReference type="GO" id="GO:0022857">
    <property type="term" value="F:transmembrane transporter activity"/>
    <property type="evidence" value="ECO:0007669"/>
    <property type="project" value="InterPro"/>
</dbReference>
<dbReference type="InterPro" id="IPR011701">
    <property type="entry name" value="MFS"/>
</dbReference>
<feature type="transmembrane region" description="Helical" evidence="7">
    <location>
        <begin position="289"/>
        <end position="306"/>
    </location>
</feature>
<keyword evidence="2" id="KW-0813">Transport</keyword>
<proteinExistence type="inferred from homology"/>
<dbReference type="FunFam" id="1.20.1250.20:FF:000064">
    <property type="entry name" value="MFS allantoate transporter"/>
    <property type="match status" value="1"/>
</dbReference>
<feature type="transmembrane region" description="Helical" evidence="7">
    <location>
        <begin position="413"/>
        <end position="433"/>
    </location>
</feature>
<name>A0AAI8YSK0_9PEZI</name>
<feature type="transmembrane region" description="Helical" evidence="7">
    <location>
        <begin position="104"/>
        <end position="121"/>
    </location>
</feature>
<evidence type="ECO:0000256" key="3">
    <source>
        <dbReference type="ARBA" id="ARBA00022692"/>
    </source>
</evidence>
<comment type="similarity">
    <text evidence="6">Belongs to the major facilitator superfamily. Allantoate permease family.</text>
</comment>
<evidence type="ECO:0000313" key="10">
    <source>
        <dbReference type="Proteomes" id="UP001296104"/>
    </source>
</evidence>
<keyword evidence="3 7" id="KW-0812">Transmembrane</keyword>
<dbReference type="InterPro" id="IPR036259">
    <property type="entry name" value="MFS_trans_sf"/>
</dbReference>
<feature type="transmembrane region" description="Helical" evidence="7">
    <location>
        <begin position="385"/>
        <end position="406"/>
    </location>
</feature>
<feature type="transmembrane region" description="Helical" evidence="7">
    <location>
        <begin position="128"/>
        <end position="147"/>
    </location>
</feature>
<evidence type="ECO:0000256" key="4">
    <source>
        <dbReference type="ARBA" id="ARBA00022989"/>
    </source>
</evidence>
<reference evidence="9" key="1">
    <citation type="submission" date="2023-11" db="EMBL/GenBank/DDBJ databases">
        <authorList>
            <person name="Alioto T."/>
            <person name="Alioto T."/>
            <person name="Gomez Garrido J."/>
        </authorList>
    </citation>
    <scope>NUCLEOTIDE SEQUENCE</scope>
</reference>
<keyword evidence="10" id="KW-1185">Reference proteome</keyword>
<protein>
    <submittedName>
        <fullName evidence="9">MFS general substrate transporter</fullName>
    </submittedName>
</protein>
<feature type="transmembrane region" description="Helical" evidence="7">
    <location>
        <begin position="187"/>
        <end position="208"/>
    </location>
</feature>
<feature type="transmembrane region" description="Helical" evidence="7">
    <location>
        <begin position="61"/>
        <end position="84"/>
    </location>
</feature>
<feature type="transmembrane region" description="Helical" evidence="7">
    <location>
        <begin position="220"/>
        <end position="241"/>
    </location>
</feature>
<evidence type="ECO:0000256" key="6">
    <source>
        <dbReference type="ARBA" id="ARBA00037968"/>
    </source>
</evidence>
<evidence type="ECO:0000256" key="7">
    <source>
        <dbReference type="SAM" id="Phobius"/>
    </source>
</evidence>
<feature type="transmembrane region" description="Helical" evidence="7">
    <location>
        <begin position="326"/>
        <end position="346"/>
    </location>
</feature>
<evidence type="ECO:0000256" key="1">
    <source>
        <dbReference type="ARBA" id="ARBA00004141"/>
    </source>
</evidence>
<keyword evidence="5 7" id="KW-0472">Membrane</keyword>
<evidence type="ECO:0000313" key="9">
    <source>
        <dbReference type="EMBL" id="CAK3823547.1"/>
    </source>
</evidence>
<keyword evidence="4 7" id="KW-1133">Transmembrane helix</keyword>
<dbReference type="GO" id="GO:0016020">
    <property type="term" value="C:membrane"/>
    <property type="evidence" value="ECO:0007669"/>
    <property type="project" value="UniProtKB-SubCell"/>
</dbReference>
<feature type="transmembrane region" description="Helical" evidence="7">
    <location>
        <begin position="353"/>
        <end position="373"/>
    </location>
</feature>
<dbReference type="InterPro" id="IPR020846">
    <property type="entry name" value="MFS_dom"/>
</dbReference>
<dbReference type="SUPFAM" id="SSF103473">
    <property type="entry name" value="MFS general substrate transporter"/>
    <property type="match status" value="1"/>
</dbReference>
<accession>A0AAI8YSK0</accession>
<dbReference type="Gene3D" id="1.20.1250.20">
    <property type="entry name" value="MFS general substrate transporter like domains"/>
    <property type="match status" value="2"/>
</dbReference>
<sequence>MAPPEKLGVTHTAVVTPGSHIENHRKKSLDEAFDFIRTHEATVVYDEAALKRLRRKIDWKVVPFLYLIFGIQYLDKYLMNYAIIMGLAKDLKLEGQDLNNCISALWISYLIAEAPISVILNKCPVAKWLGANVIVWGFLVTCTAAVNNYAGMLALRILLGIADASLPPSLMIISSQYYRKDEQATRFAWWFSAIGLGHILGGLISFGFQHVVHAALASWRIMYIVLGCISIVIGITSLIYLPDTPMTAWFLTDDEKAAILRHVAVNETGVHNSKFEPKQLVSLVADPQVWLLAFCCICASAGHGIIGNYSTTLIKSFGYDSKQAALLNTPGGAVGIVSIFAVAFLIRYNKIQRWAGITACKAVSVIGSGLLAFAKPKGARLAGIWIYSFALPAAGIVYQLTVANVAGHTKRSGAVATMSGATAIGHIIAPYAVQKKDAPEYRTARIVILGTQAGSAISICLLALYYLWQNRRRDRKYGKPLLNDTDSETVAEHDETWTNLTDGERKTFRYVY</sequence>
<dbReference type="PANTHER" id="PTHR43791:SF40">
    <property type="entry name" value="THIAMINE PATHWAY TRANSPORTER THI73"/>
    <property type="match status" value="1"/>
</dbReference>
<feature type="transmembrane region" description="Helical" evidence="7">
    <location>
        <begin position="445"/>
        <end position="468"/>
    </location>
</feature>
<evidence type="ECO:0000256" key="5">
    <source>
        <dbReference type="ARBA" id="ARBA00023136"/>
    </source>
</evidence>
<gene>
    <name evidence="9" type="ORF">LECACI_7A001218</name>
</gene>
<dbReference type="PANTHER" id="PTHR43791">
    <property type="entry name" value="PERMEASE-RELATED"/>
    <property type="match status" value="1"/>
</dbReference>
<feature type="transmembrane region" description="Helical" evidence="7">
    <location>
        <begin position="153"/>
        <end position="175"/>
    </location>
</feature>
<dbReference type="EMBL" id="CAVMBE010000004">
    <property type="protein sequence ID" value="CAK3823547.1"/>
    <property type="molecule type" value="Genomic_DNA"/>
</dbReference>
<comment type="subcellular location">
    <subcellularLocation>
        <location evidence="1">Membrane</location>
        <topology evidence="1">Multi-pass membrane protein</topology>
    </subcellularLocation>
</comment>
<dbReference type="Proteomes" id="UP001296104">
    <property type="component" value="Unassembled WGS sequence"/>
</dbReference>
<comment type="caution">
    <text evidence="9">The sequence shown here is derived from an EMBL/GenBank/DDBJ whole genome shotgun (WGS) entry which is preliminary data.</text>
</comment>
<evidence type="ECO:0000259" key="8">
    <source>
        <dbReference type="PROSITE" id="PS50850"/>
    </source>
</evidence>